<dbReference type="AlphaFoldDB" id="A0A516V666"/>
<keyword evidence="1" id="KW-0472">Membrane</keyword>
<evidence type="ECO:0000313" key="2">
    <source>
        <dbReference type="EMBL" id="QDQ74024.1"/>
    </source>
</evidence>
<dbReference type="OrthoDB" id="679392at2"/>
<keyword evidence="1" id="KW-0812">Transmembrane</keyword>
<organism evidence="2 3">
    <name type="scientific">Pseudoluteimonas lycopersici</name>
    <dbReference type="NCBI Taxonomy" id="1324796"/>
    <lineage>
        <taxon>Bacteria</taxon>
        <taxon>Pseudomonadati</taxon>
        <taxon>Pseudomonadota</taxon>
        <taxon>Gammaproteobacteria</taxon>
        <taxon>Lysobacterales</taxon>
        <taxon>Lysobacteraceae</taxon>
        <taxon>Pseudoluteimonas</taxon>
    </lineage>
</organism>
<accession>A0A516V666</accession>
<name>A0A516V666_9GAMM</name>
<dbReference type="EMBL" id="CP041742">
    <property type="protein sequence ID" value="QDQ74024.1"/>
    <property type="molecule type" value="Genomic_DNA"/>
</dbReference>
<dbReference type="Proteomes" id="UP000315891">
    <property type="component" value="Chromosome"/>
</dbReference>
<feature type="transmembrane region" description="Helical" evidence="1">
    <location>
        <begin position="48"/>
        <end position="68"/>
    </location>
</feature>
<dbReference type="RefSeq" id="WP_143879535.1">
    <property type="nucleotide sequence ID" value="NZ_BAABLZ010000001.1"/>
</dbReference>
<dbReference type="InterPro" id="IPR009339">
    <property type="entry name" value="DUF998"/>
</dbReference>
<feature type="transmembrane region" description="Helical" evidence="1">
    <location>
        <begin position="136"/>
        <end position="154"/>
    </location>
</feature>
<proteinExistence type="predicted"/>
<dbReference type="Pfam" id="PF06197">
    <property type="entry name" value="DUF998"/>
    <property type="match status" value="1"/>
</dbReference>
<keyword evidence="3" id="KW-1185">Reference proteome</keyword>
<reference evidence="2 3" key="1">
    <citation type="submission" date="2019-07" db="EMBL/GenBank/DDBJ databases">
        <title>Lysobacter weifangensis sp. nov., isolated from bensulfuron-methyl contaminated farmland soil.</title>
        <authorList>
            <person name="Zhao H."/>
        </authorList>
    </citation>
    <scope>NUCLEOTIDE SEQUENCE [LARGE SCALE GENOMIC DNA]</scope>
    <source>
        <strain evidence="2 3">CC-Bw-6</strain>
    </source>
</reference>
<protein>
    <submittedName>
        <fullName evidence="2">DUF998 domain-containing protein</fullName>
    </submittedName>
</protein>
<feature type="transmembrane region" description="Helical" evidence="1">
    <location>
        <begin position="75"/>
        <end position="93"/>
    </location>
</feature>
<evidence type="ECO:0000313" key="3">
    <source>
        <dbReference type="Proteomes" id="UP000315891"/>
    </source>
</evidence>
<keyword evidence="1" id="KW-1133">Transmembrane helix</keyword>
<evidence type="ECO:0000256" key="1">
    <source>
        <dbReference type="SAM" id="Phobius"/>
    </source>
</evidence>
<sequence>MPATAITIVAALYLFVALIALAPRKPGYSHFRHSISEIGETGAPHQRFVALGLFLPVGLALLLVAFLLRPALPAAATALALCLAIGYIGAAVFPCDPGSPMSGTWRQGLHNLAGGVEYIGGGFALMALSENLGQPFKLAGFIVLGAAIAISVVPSSPVRGLIQRIAETCLFGGLAWASWQAA</sequence>
<gene>
    <name evidence="2" type="ORF">FNZ56_09105</name>
</gene>